<gene>
    <name evidence="1" type="ORF">DSAG12_03607</name>
</gene>
<dbReference type="AlphaFoldDB" id="A0A5B9DEM7"/>
<accession>A0A5B9DEM7</accession>
<sequence length="212" mass="25320">MLFDILSYLYVKTKKPLSDDLLNEIDRMFSTILLQVPPHGVKYPIIFFSYRKIGSEYGIFSFGCVIEYYKEGDAYDEILRDFRVSINKSTVLNLSANYSEYFEPIYWGYENSSEILSYWAQQLIENCDVIIPIGESENLTWFKFTEFNVTWIEENKDFNLKFNWVIIPSSSLYSKIPEEILRLSYHNLDKAKYRRFVHSKSKPFNWNKLENF</sequence>
<evidence type="ECO:0000313" key="1">
    <source>
        <dbReference type="EMBL" id="QEE17769.1"/>
    </source>
</evidence>
<dbReference type="EMBL" id="CP042905">
    <property type="protein sequence ID" value="QEE17769.1"/>
    <property type="molecule type" value="Genomic_DNA"/>
</dbReference>
<protein>
    <submittedName>
        <fullName evidence="1">Uncharacterized protein</fullName>
    </submittedName>
</protein>
<organism evidence="1">
    <name type="scientific">Promethearchaeum syntrophicum</name>
    <dbReference type="NCBI Taxonomy" id="2594042"/>
    <lineage>
        <taxon>Archaea</taxon>
        <taxon>Promethearchaeati</taxon>
        <taxon>Promethearchaeota</taxon>
        <taxon>Promethearchaeia</taxon>
        <taxon>Promethearchaeales</taxon>
        <taxon>Promethearchaeaceae</taxon>
        <taxon>Promethearchaeum</taxon>
    </lineage>
</organism>
<reference evidence="1" key="1">
    <citation type="journal article" date="2020" name="Nature">
        <title>Isolation of an archaeon at the prokaryote-eukaryote interface.</title>
        <authorList>
            <person name="Imachi H."/>
            <person name="Nobu M.K."/>
            <person name="Nakahara N."/>
            <person name="Morono Y."/>
            <person name="Ogawara M."/>
            <person name="Takaki Y."/>
            <person name="Takano Y."/>
            <person name="Uematsu K."/>
            <person name="Ikuta T."/>
            <person name="Ito M."/>
            <person name="Matsui Y."/>
            <person name="Miyazaki M."/>
            <person name="Murata K."/>
            <person name="Saito Y."/>
            <person name="Sakai S."/>
            <person name="Song C."/>
            <person name="Tasumi E."/>
            <person name="Yamanaka Y."/>
            <person name="Yamaguchi T."/>
            <person name="Kamagata Y."/>
            <person name="Tamaki H."/>
            <person name="Takai K."/>
        </authorList>
    </citation>
    <scope>NUCLEOTIDE SEQUENCE [LARGE SCALE GENOMIC DNA]</scope>
    <source>
        <strain evidence="1">MK-D1</strain>
    </source>
</reference>
<name>A0A5B9DEM7_9ARCH</name>
<proteinExistence type="predicted"/>